<accession>A0AAE1DK43</accession>
<reference evidence="1" key="1">
    <citation type="journal article" date="2023" name="G3 (Bethesda)">
        <title>A reference genome for the long-term kleptoplast-retaining sea slug Elysia crispata morphotype clarki.</title>
        <authorList>
            <person name="Eastman K.E."/>
            <person name="Pendleton A.L."/>
            <person name="Shaikh M.A."/>
            <person name="Suttiyut T."/>
            <person name="Ogas R."/>
            <person name="Tomko P."/>
            <person name="Gavelis G."/>
            <person name="Widhalm J.R."/>
            <person name="Wisecaver J.H."/>
        </authorList>
    </citation>
    <scope>NUCLEOTIDE SEQUENCE</scope>
    <source>
        <strain evidence="1">ECLA1</strain>
    </source>
</reference>
<dbReference type="EMBL" id="JAWDGP010003531">
    <property type="protein sequence ID" value="KAK3773581.1"/>
    <property type="molecule type" value="Genomic_DNA"/>
</dbReference>
<protein>
    <submittedName>
        <fullName evidence="1">Uncharacterized protein</fullName>
    </submittedName>
</protein>
<evidence type="ECO:0000313" key="1">
    <source>
        <dbReference type="EMBL" id="KAK3773581.1"/>
    </source>
</evidence>
<organism evidence="1 2">
    <name type="scientific">Elysia crispata</name>
    <name type="common">lettuce slug</name>
    <dbReference type="NCBI Taxonomy" id="231223"/>
    <lineage>
        <taxon>Eukaryota</taxon>
        <taxon>Metazoa</taxon>
        <taxon>Spiralia</taxon>
        <taxon>Lophotrochozoa</taxon>
        <taxon>Mollusca</taxon>
        <taxon>Gastropoda</taxon>
        <taxon>Heterobranchia</taxon>
        <taxon>Euthyneura</taxon>
        <taxon>Panpulmonata</taxon>
        <taxon>Sacoglossa</taxon>
        <taxon>Placobranchoidea</taxon>
        <taxon>Plakobranchidae</taxon>
        <taxon>Elysia</taxon>
    </lineage>
</organism>
<dbReference type="Proteomes" id="UP001283361">
    <property type="component" value="Unassembled WGS sequence"/>
</dbReference>
<proteinExistence type="predicted"/>
<gene>
    <name evidence="1" type="ORF">RRG08_022290</name>
</gene>
<keyword evidence="2" id="KW-1185">Reference proteome</keyword>
<sequence>MASDSQQCCFRPMGSCQDTQSTNLFRGAPPPVGSMRASVACLNAVCAGIGVDSSRALLPQTANLTRQNGRNSFIEWTPNQKHVRRKE</sequence>
<name>A0AAE1DK43_9GAST</name>
<evidence type="ECO:0000313" key="2">
    <source>
        <dbReference type="Proteomes" id="UP001283361"/>
    </source>
</evidence>
<dbReference type="AlphaFoldDB" id="A0AAE1DK43"/>
<comment type="caution">
    <text evidence="1">The sequence shown here is derived from an EMBL/GenBank/DDBJ whole genome shotgun (WGS) entry which is preliminary data.</text>
</comment>